<evidence type="ECO:0000313" key="4">
    <source>
        <dbReference type="Proteomes" id="UP001153292"/>
    </source>
</evidence>
<comment type="subcellular location">
    <subcellularLocation>
        <location evidence="1">Cytoplasm</location>
    </subcellularLocation>
</comment>
<evidence type="ECO:0008006" key="5">
    <source>
        <dbReference type="Google" id="ProtNLM"/>
    </source>
</evidence>
<reference evidence="3" key="1">
    <citation type="submission" date="2021-12" db="EMBL/GenBank/DDBJ databases">
        <authorList>
            <person name="King R."/>
        </authorList>
    </citation>
    <scope>NUCLEOTIDE SEQUENCE</scope>
</reference>
<accession>A0ABN8AZV0</accession>
<proteinExistence type="predicted"/>
<name>A0ABN8AZV0_CHISP</name>
<dbReference type="InterPro" id="IPR008837">
    <property type="entry name" value="Serendipity_A"/>
</dbReference>
<dbReference type="PANTHER" id="PTHR18914">
    <property type="entry name" value="ALPHA CATENIN"/>
    <property type="match status" value="1"/>
</dbReference>
<sequence length="769" mass="88188">MSYSLDYHDFPKDIPGATKYIVDYLLHTVCPMLQHIATKFRTAADEDLASTRDIYLLSSSQITKCVSNSLEIFKTESKHGIFLTESRIFIIDRLNWCMSKLNTVAMHLNKHLPNHSNTDMNEDLFMTPMYFVNWIDYTFDILSKLSSTIYRTDYKDDTKLHKEWKNLMVDHITNLHMCIDELLLSAMTLCKYCLDEDQPALKARCHVVLRETKALFSELVTVDITKSVKITPDKLKLPVMPSNVNILIDVLKDVLYVLETNTNTALLSLLIHCYAHCNSPVDLLKDHFSLRNGHFCPCATDIESGDIETCEYVKSFDLHNERLLQIGFFAVSCSSDQKRIVLLRSGLSSLESLDPHLVPAISTASDSVHTTLLISFWKQEVMDIRNNVFLIVDPVAFVERCKLNMKELLLEFEKQDFNANRDIWAIVINVGSLVFTFFSIYKQYEPNALVQNNELDKLLQNLDRVQRECKVVFDILTKEVPCDNEDKSCDRQAVGVVLQKLSIRARLLYSLVKKIHELFVPKDDDQFFELCEEADNVNKNLTHTILKPNTEHSQRKSQANVTRSIFARTTSVKVPMPNEFLSKLTKHLKVKRRVQNELNFSAQVSALFEEEAKECKPISKDAISLRRELFCQSRVHPFNKNLNKTFDIGKVENTYDIGKAEVKKCKDSFLNETTSLQISAILNQLNDITDNISTTASQEKQNITVNKNQCRENTQSFSKRVLDNTASTSIISNVTQPSNVTTLERISDLDLVESKLYSLKIQTQYETSL</sequence>
<evidence type="ECO:0000256" key="1">
    <source>
        <dbReference type="ARBA" id="ARBA00004496"/>
    </source>
</evidence>
<dbReference type="Pfam" id="PF05482">
    <property type="entry name" value="Serendipity_A"/>
    <property type="match status" value="1"/>
</dbReference>
<gene>
    <name evidence="3" type="ORF">CHILSU_LOCUS4068</name>
</gene>
<dbReference type="PANTHER" id="PTHR18914:SF33">
    <property type="entry name" value="RE47911P-RELATED"/>
    <property type="match status" value="1"/>
</dbReference>
<evidence type="ECO:0000256" key="2">
    <source>
        <dbReference type="ARBA" id="ARBA00022490"/>
    </source>
</evidence>
<keyword evidence="4" id="KW-1185">Reference proteome</keyword>
<dbReference type="Proteomes" id="UP001153292">
    <property type="component" value="Chromosome 18"/>
</dbReference>
<keyword evidence="2" id="KW-0963">Cytoplasm</keyword>
<evidence type="ECO:0000313" key="3">
    <source>
        <dbReference type="EMBL" id="CAH0400864.1"/>
    </source>
</evidence>
<dbReference type="EMBL" id="OU963911">
    <property type="protein sequence ID" value="CAH0400864.1"/>
    <property type="molecule type" value="Genomic_DNA"/>
</dbReference>
<protein>
    <recommendedName>
        <fullName evidence="5">Serendipity locus protein alpha</fullName>
    </recommendedName>
</protein>
<dbReference type="Gene3D" id="1.20.120.230">
    <property type="entry name" value="Alpha-catenin/vinculin-like"/>
    <property type="match status" value="1"/>
</dbReference>
<organism evidence="3 4">
    <name type="scientific">Chilo suppressalis</name>
    <name type="common">Asiatic rice borer moth</name>
    <dbReference type="NCBI Taxonomy" id="168631"/>
    <lineage>
        <taxon>Eukaryota</taxon>
        <taxon>Metazoa</taxon>
        <taxon>Ecdysozoa</taxon>
        <taxon>Arthropoda</taxon>
        <taxon>Hexapoda</taxon>
        <taxon>Insecta</taxon>
        <taxon>Pterygota</taxon>
        <taxon>Neoptera</taxon>
        <taxon>Endopterygota</taxon>
        <taxon>Lepidoptera</taxon>
        <taxon>Glossata</taxon>
        <taxon>Ditrysia</taxon>
        <taxon>Pyraloidea</taxon>
        <taxon>Crambidae</taxon>
        <taxon>Crambinae</taxon>
        <taxon>Chilo</taxon>
    </lineage>
</organism>